<sequence length="69" mass="8152">MFRKSAKQKRLEYIGKFMTNGYVYALIDSDGEIKAVYRYKYETNMNRKLKGQTIVMLKDLFNSALENES</sequence>
<gene>
    <name evidence="1" type="ORF">J7S78_13750</name>
</gene>
<accession>A0AAP2BIJ5</accession>
<dbReference type="RefSeq" id="WP_210846261.1">
    <property type="nucleotide sequence ID" value="NZ_JAGKON010000013.1"/>
</dbReference>
<dbReference type="AlphaFoldDB" id="A0AAP2BIJ5"/>
<reference evidence="1 2" key="1">
    <citation type="submission" date="2021-03" db="EMBL/GenBank/DDBJ databases">
        <authorList>
            <person name="Stanton E."/>
        </authorList>
    </citation>
    <scope>NUCLEOTIDE SEQUENCE [LARGE SCALE GENOMIC DNA]</scope>
    <source>
        <strain evidence="1 2">2020EL-00037</strain>
    </source>
</reference>
<organism evidence="1 2">
    <name type="scientific">Klebsiella oxytoca</name>
    <dbReference type="NCBI Taxonomy" id="571"/>
    <lineage>
        <taxon>Bacteria</taxon>
        <taxon>Pseudomonadati</taxon>
        <taxon>Pseudomonadota</taxon>
        <taxon>Gammaproteobacteria</taxon>
        <taxon>Enterobacterales</taxon>
        <taxon>Enterobacteriaceae</taxon>
        <taxon>Klebsiella/Raoultella group</taxon>
        <taxon>Klebsiella</taxon>
    </lineage>
</organism>
<proteinExistence type="predicted"/>
<evidence type="ECO:0000313" key="2">
    <source>
        <dbReference type="Proteomes" id="UP000673434"/>
    </source>
</evidence>
<name>A0AAP2BIJ5_KLEOX</name>
<keyword evidence="2" id="KW-1185">Reference proteome</keyword>
<evidence type="ECO:0000313" key="1">
    <source>
        <dbReference type="EMBL" id="MBQ0600857.1"/>
    </source>
</evidence>
<dbReference type="EMBL" id="JAGKON010000013">
    <property type="protein sequence ID" value="MBQ0600857.1"/>
    <property type="molecule type" value="Genomic_DNA"/>
</dbReference>
<dbReference type="Proteomes" id="UP000673434">
    <property type="component" value="Unassembled WGS sequence"/>
</dbReference>
<comment type="caution">
    <text evidence="1">The sequence shown here is derived from an EMBL/GenBank/DDBJ whole genome shotgun (WGS) entry which is preliminary data.</text>
</comment>
<protein>
    <submittedName>
        <fullName evidence="1">Uncharacterized protein</fullName>
    </submittedName>
</protein>